<sequence>MLRIVKKIVFLLTLMVIFVYHESVYKIMEICAFFEIKDYISIV</sequence>
<dbReference type="KEGG" id="csn:Cyast_2099"/>
<evidence type="ECO:0000313" key="1">
    <source>
        <dbReference type="EMBL" id="AFZ48049.1"/>
    </source>
</evidence>
<dbReference type="EMBL" id="CP003940">
    <property type="protein sequence ID" value="AFZ48049.1"/>
    <property type="molecule type" value="Genomic_DNA"/>
</dbReference>
<keyword evidence="2" id="KW-1185">Reference proteome</keyword>
<gene>
    <name evidence="1" type="ordered locus">Cyast_2099</name>
</gene>
<organism evidence="1 2">
    <name type="scientific">Cyanobacterium stanieri (strain ATCC 29140 / PCC 7202)</name>
    <dbReference type="NCBI Taxonomy" id="292563"/>
    <lineage>
        <taxon>Bacteria</taxon>
        <taxon>Bacillati</taxon>
        <taxon>Cyanobacteriota</taxon>
        <taxon>Cyanophyceae</taxon>
        <taxon>Oscillatoriophycideae</taxon>
        <taxon>Chroococcales</taxon>
        <taxon>Geminocystaceae</taxon>
        <taxon>Cyanobacterium</taxon>
    </lineage>
</organism>
<dbReference type="STRING" id="292563.Cyast_2099"/>
<proteinExistence type="predicted"/>
<dbReference type="AlphaFoldDB" id="K9YME9"/>
<name>K9YME9_CYASC</name>
<dbReference type="HOGENOM" id="CLU_3232520_0_0_3"/>
<accession>K9YME9</accession>
<dbReference type="BioCyc" id="CSTA292563:G1353-2103-MONOMER"/>
<evidence type="ECO:0000313" key="2">
    <source>
        <dbReference type="Proteomes" id="UP000010483"/>
    </source>
</evidence>
<protein>
    <submittedName>
        <fullName evidence="1">Uncharacterized protein</fullName>
    </submittedName>
</protein>
<dbReference type="Proteomes" id="UP000010483">
    <property type="component" value="Chromosome"/>
</dbReference>
<reference evidence="2" key="1">
    <citation type="journal article" date="2013" name="Proc. Natl. Acad. Sci. U.S.A.">
        <title>Improving the coverage of the cyanobacterial phylum using diversity-driven genome sequencing.</title>
        <authorList>
            <person name="Shih P.M."/>
            <person name="Wu D."/>
            <person name="Latifi A."/>
            <person name="Axen S.D."/>
            <person name="Fewer D.P."/>
            <person name="Talla E."/>
            <person name="Calteau A."/>
            <person name="Cai F."/>
            <person name="Tandeau de Marsac N."/>
            <person name="Rippka R."/>
            <person name="Herdman M."/>
            <person name="Sivonen K."/>
            <person name="Coursin T."/>
            <person name="Laurent T."/>
            <person name="Goodwin L."/>
            <person name="Nolan M."/>
            <person name="Davenport K.W."/>
            <person name="Han C.S."/>
            <person name="Rubin E.M."/>
            <person name="Eisen J.A."/>
            <person name="Woyke T."/>
            <person name="Gugger M."/>
            <person name="Kerfeld C.A."/>
        </authorList>
    </citation>
    <scope>NUCLEOTIDE SEQUENCE [LARGE SCALE GENOMIC DNA]</scope>
    <source>
        <strain evidence="2">ATCC 29140 / PCC 7202</strain>
    </source>
</reference>